<keyword evidence="2" id="KW-0812">Transmembrane</keyword>
<comment type="caution">
    <text evidence="3">The sequence shown here is derived from an EMBL/GenBank/DDBJ whole genome shotgun (WGS) entry which is preliminary data.</text>
</comment>
<keyword evidence="2" id="KW-0472">Membrane</keyword>
<protein>
    <submittedName>
        <fullName evidence="3">Uncharacterized protein</fullName>
    </submittedName>
</protein>
<keyword evidence="4" id="KW-1185">Reference proteome</keyword>
<sequence length="102" mass="10604">MRWGTLGRVGTLAWVVGTVIVVVLIVLGLPYFSDRMTKGGGGASAGGNALGAMDAIFNPGADRARTSLTQDQEKKGSQARGEGEDPEEPDEDEHPQRPAGGP</sequence>
<dbReference type="Proteomes" id="UP000649179">
    <property type="component" value="Unassembled WGS sequence"/>
</dbReference>
<evidence type="ECO:0000313" key="4">
    <source>
        <dbReference type="Proteomes" id="UP000649179"/>
    </source>
</evidence>
<evidence type="ECO:0000313" key="3">
    <source>
        <dbReference type="EMBL" id="GGF57115.1"/>
    </source>
</evidence>
<dbReference type="AlphaFoldDB" id="A0A917BWA8"/>
<proteinExistence type="predicted"/>
<reference evidence="3" key="2">
    <citation type="submission" date="2020-09" db="EMBL/GenBank/DDBJ databases">
        <authorList>
            <person name="Sun Q."/>
            <person name="Zhou Y."/>
        </authorList>
    </citation>
    <scope>NUCLEOTIDE SEQUENCE</scope>
    <source>
        <strain evidence="3">CGMCC 1.16067</strain>
    </source>
</reference>
<keyword evidence="2" id="KW-1133">Transmembrane helix</keyword>
<organism evidence="3 4">
    <name type="scientific">Marmoricola endophyticus</name>
    <dbReference type="NCBI Taxonomy" id="2040280"/>
    <lineage>
        <taxon>Bacteria</taxon>
        <taxon>Bacillati</taxon>
        <taxon>Actinomycetota</taxon>
        <taxon>Actinomycetes</taxon>
        <taxon>Propionibacteriales</taxon>
        <taxon>Nocardioidaceae</taxon>
        <taxon>Marmoricola</taxon>
    </lineage>
</organism>
<name>A0A917BWA8_9ACTN</name>
<feature type="compositionally biased region" description="Acidic residues" evidence="1">
    <location>
        <begin position="84"/>
        <end position="93"/>
    </location>
</feature>
<reference evidence="3" key="1">
    <citation type="journal article" date="2014" name="Int. J. Syst. Evol. Microbiol.">
        <title>Complete genome sequence of Corynebacterium casei LMG S-19264T (=DSM 44701T), isolated from a smear-ripened cheese.</title>
        <authorList>
            <consortium name="US DOE Joint Genome Institute (JGI-PGF)"/>
            <person name="Walter F."/>
            <person name="Albersmeier A."/>
            <person name="Kalinowski J."/>
            <person name="Ruckert C."/>
        </authorList>
    </citation>
    <scope>NUCLEOTIDE SEQUENCE</scope>
    <source>
        <strain evidence="3">CGMCC 1.16067</strain>
    </source>
</reference>
<dbReference type="EMBL" id="BMKQ01000002">
    <property type="protein sequence ID" value="GGF57115.1"/>
    <property type="molecule type" value="Genomic_DNA"/>
</dbReference>
<gene>
    <name evidence="3" type="ORF">GCM10011519_33840</name>
</gene>
<evidence type="ECO:0000256" key="2">
    <source>
        <dbReference type="SAM" id="Phobius"/>
    </source>
</evidence>
<evidence type="ECO:0000256" key="1">
    <source>
        <dbReference type="SAM" id="MobiDB-lite"/>
    </source>
</evidence>
<feature type="region of interest" description="Disordered" evidence="1">
    <location>
        <begin position="61"/>
        <end position="102"/>
    </location>
</feature>
<accession>A0A917BWA8</accession>
<feature type="transmembrane region" description="Helical" evidence="2">
    <location>
        <begin position="12"/>
        <end position="32"/>
    </location>
</feature>